<dbReference type="EMBL" id="NBNE01002585">
    <property type="protein sequence ID" value="OWZ10025.1"/>
    <property type="molecule type" value="Genomic_DNA"/>
</dbReference>
<accession>A0A225VXE0</accession>
<reference evidence="2" key="1">
    <citation type="submission" date="2017-03" db="EMBL/GenBank/DDBJ databases">
        <title>Phytopthora megakarya and P. palmivora, two closely related causual agents of cacao black pod achieved similar genome size and gene model numbers by different mechanisms.</title>
        <authorList>
            <person name="Ali S."/>
            <person name="Shao J."/>
            <person name="Larry D.J."/>
            <person name="Kronmiller B."/>
            <person name="Shen D."/>
            <person name="Strem M.D."/>
            <person name="Melnick R.L."/>
            <person name="Guiltinan M.J."/>
            <person name="Tyler B.M."/>
            <person name="Meinhardt L.W."/>
            <person name="Bailey B.A."/>
        </authorList>
    </citation>
    <scope>NUCLEOTIDE SEQUENCE [LARGE SCALE GENOMIC DNA]</scope>
    <source>
        <strain evidence="2">zdho120</strain>
    </source>
</reference>
<dbReference type="OrthoDB" id="78656at2759"/>
<evidence type="ECO:0000313" key="2">
    <source>
        <dbReference type="Proteomes" id="UP000198211"/>
    </source>
</evidence>
<comment type="caution">
    <text evidence="1">The sequence shown here is derived from an EMBL/GenBank/DDBJ whole genome shotgun (WGS) entry which is preliminary data.</text>
</comment>
<gene>
    <name evidence="1" type="ORF">PHMEG_00017184</name>
</gene>
<proteinExistence type="predicted"/>
<protein>
    <submittedName>
        <fullName evidence="1">Uncharacterized protein</fullName>
    </submittedName>
</protein>
<dbReference type="AlphaFoldDB" id="A0A225VXE0"/>
<evidence type="ECO:0000313" key="1">
    <source>
        <dbReference type="EMBL" id="OWZ10025.1"/>
    </source>
</evidence>
<name>A0A225VXE0_9STRA</name>
<keyword evidence="2" id="KW-1185">Reference proteome</keyword>
<organism evidence="1 2">
    <name type="scientific">Phytophthora megakarya</name>
    <dbReference type="NCBI Taxonomy" id="4795"/>
    <lineage>
        <taxon>Eukaryota</taxon>
        <taxon>Sar</taxon>
        <taxon>Stramenopiles</taxon>
        <taxon>Oomycota</taxon>
        <taxon>Peronosporomycetes</taxon>
        <taxon>Peronosporales</taxon>
        <taxon>Peronosporaceae</taxon>
        <taxon>Phytophthora</taxon>
    </lineage>
</organism>
<dbReference type="Proteomes" id="UP000198211">
    <property type="component" value="Unassembled WGS sequence"/>
</dbReference>
<sequence length="281" mass="31268">MQEETPQNALLLLVSGDGIPLLVRSYSTVTTPPSAAVGVASALYHAAVPETDASTASVDLQLLALETRHRAVVYEMTPSHLLLVFASDRPCDGCQSNDVIVRRILRTIFHALLLLLGQRNMREWDASKLRIALSKQVDVIDIIVTRFQIDPRFIFGKPVRDVVAYRHMDDIDIGKSDSLMQGAWFENGQLVGDYFQPDRHKMLDTNELVLLTVLAECVGRREYNSTHYIGRVYLARTQVDVKVVIRNSSKGPLATFIGIFDDKVEDDDTLKEMVGSALALG</sequence>